<feature type="signal peptide" evidence="1">
    <location>
        <begin position="1"/>
        <end position="29"/>
    </location>
</feature>
<accession>A0A023G316</accession>
<name>A0A023G316_AMBTT</name>
<feature type="non-terminal residue" evidence="2">
    <location>
        <position position="1"/>
    </location>
</feature>
<evidence type="ECO:0000313" key="2">
    <source>
        <dbReference type="EMBL" id="JAC28581.1"/>
    </source>
</evidence>
<feature type="chain" id="PRO_5001516711" evidence="1">
    <location>
        <begin position="30"/>
        <end position="206"/>
    </location>
</feature>
<sequence length="206" mass="23307">WLESFVMAGKQSISVTFITLLVMAEWSSAEIAEQPPQVEDVDIQKFFKGSDKIRTYYSNDPSVLCRGDHIEEVTVTGAKLTRHVKERSGRRTHSHLASRALVKLEGRFTTLKKGSKPDSIDLRYEGGSPYRVETMEHQNGSCAVFATSIRRVGNREATVSLDVRVRPSGEEEDDVPPCLEEELKFIKEKFPEQNEPINLYTSCLNK</sequence>
<reference evidence="2" key="1">
    <citation type="submission" date="2014-03" db="EMBL/GenBank/DDBJ databases">
        <title>The sialotranscriptome of Amblyomma triste, Amblyomma parvum and Amblyomma cajennense ticks, uncovered by 454-based RNA-seq.</title>
        <authorList>
            <person name="Garcia G.R."/>
            <person name="Gardinassi L.G."/>
            <person name="Ribeiro J.M."/>
            <person name="Anatriello E."/>
            <person name="Ferreira B.R."/>
            <person name="Moreira H.N."/>
            <person name="Mafra C."/>
            <person name="Olegario M.M."/>
            <person name="Szabo P.J."/>
            <person name="Miranda-Santos I.K."/>
            <person name="Maruyama S.R."/>
        </authorList>
    </citation>
    <scope>NUCLEOTIDE SEQUENCE</scope>
    <source>
        <strain evidence="2">Mato Grasso do Sul</strain>
        <tissue evidence="2">Salivary glands</tissue>
    </source>
</reference>
<proteinExistence type="evidence at transcript level"/>
<dbReference type="AlphaFoldDB" id="A0A023G316"/>
<protein>
    <submittedName>
        <fullName evidence="2">Putative lipocalin-3 1</fullName>
    </submittedName>
</protein>
<dbReference type="EMBL" id="GBBM01006837">
    <property type="protein sequence ID" value="JAC28581.1"/>
    <property type="molecule type" value="mRNA"/>
</dbReference>
<evidence type="ECO:0000256" key="1">
    <source>
        <dbReference type="SAM" id="SignalP"/>
    </source>
</evidence>
<organism evidence="2">
    <name type="scientific">Amblyomma triste</name>
    <name type="common">Neotropical tick</name>
    <dbReference type="NCBI Taxonomy" id="251400"/>
    <lineage>
        <taxon>Eukaryota</taxon>
        <taxon>Metazoa</taxon>
        <taxon>Ecdysozoa</taxon>
        <taxon>Arthropoda</taxon>
        <taxon>Chelicerata</taxon>
        <taxon>Arachnida</taxon>
        <taxon>Acari</taxon>
        <taxon>Parasitiformes</taxon>
        <taxon>Ixodida</taxon>
        <taxon>Ixodoidea</taxon>
        <taxon>Ixodidae</taxon>
        <taxon>Amblyomminae</taxon>
        <taxon>Amblyomma</taxon>
    </lineage>
</organism>
<keyword evidence="1" id="KW-0732">Signal</keyword>